<evidence type="ECO:0000256" key="2">
    <source>
        <dbReference type="SAM" id="Phobius"/>
    </source>
</evidence>
<feature type="transmembrane region" description="Helical" evidence="2">
    <location>
        <begin position="361"/>
        <end position="384"/>
    </location>
</feature>
<feature type="transmembrane region" description="Helical" evidence="2">
    <location>
        <begin position="470"/>
        <end position="492"/>
    </location>
</feature>
<feature type="compositionally biased region" description="Basic and acidic residues" evidence="1">
    <location>
        <begin position="138"/>
        <end position="147"/>
    </location>
</feature>
<feature type="transmembrane region" description="Helical" evidence="2">
    <location>
        <begin position="250"/>
        <end position="283"/>
    </location>
</feature>
<feature type="compositionally biased region" description="Acidic residues" evidence="1">
    <location>
        <begin position="148"/>
        <end position="161"/>
    </location>
</feature>
<keyword evidence="2" id="KW-0812">Transmembrane</keyword>
<proteinExistence type="predicted"/>
<dbReference type="EMBL" id="CAEZUS010000032">
    <property type="protein sequence ID" value="CAB4604571.1"/>
    <property type="molecule type" value="Genomic_DNA"/>
</dbReference>
<evidence type="ECO:0000313" key="3">
    <source>
        <dbReference type="EMBL" id="CAB4604571.1"/>
    </source>
</evidence>
<keyword evidence="2" id="KW-0472">Membrane</keyword>
<feature type="transmembrane region" description="Helical" evidence="2">
    <location>
        <begin position="295"/>
        <end position="315"/>
    </location>
</feature>
<gene>
    <name evidence="3" type="ORF">UFOPK1852_00313</name>
</gene>
<sequence length="561" mass="61927">MRKLMLLTLLLLNLSILPSWAADSVIIDRISQAEAEELDIQIPFDVPPGFHAVEIEVYDDSGTLSSQEIVFCKNLAGEIRWDNICPDVTELWAYEDLIKITEREKLPSYSPAQEPEKSKDLQVAAFAALAALSIAGAAKEKESKENEEQPEDEGKEQEDLASVDSGKLTLIKRDPGRGDLSQTWQNPFTDESDYIFITAAHKASGYSPLLARTLADGSYLRAIFGSFAGFLYPVSILLGLLALINVGAQAMAPALAIVLAIIVVGILDSFAGFTAAAIFFFGIFITGNMSTRHELLTTAGLMVIFFAPALLASAVRPFRRLVSNGDEGWERITDYALAILLTGWAVEKMVNALNGLASVQLAITFQATTIAIWSAILVGIRIALEDVSTYHYPVRLQAVTAKLQEPDQYQKIISLMIKTFIFIMLAVPFVGFTIQMILGTALFIFPSIANMTFAKKLPKFPNIHWLIPKGAFKIVAMVFVGYVFSNWVQGLFSNPQTFLSWSFVVLTFPGIFFAVLGWIAKTPEKSWREYRNGQIAYRILGVAVFLLVVQIVRGVDLTAWL</sequence>
<feature type="transmembrane region" description="Helical" evidence="2">
    <location>
        <begin position="222"/>
        <end position="244"/>
    </location>
</feature>
<feature type="transmembrane region" description="Helical" evidence="2">
    <location>
        <begin position="420"/>
        <end position="449"/>
    </location>
</feature>
<feature type="region of interest" description="Disordered" evidence="1">
    <location>
        <begin position="138"/>
        <end position="161"/>
    </location>
</feature>
<accession>A0A6J6GTI9</accession>
<feature type="transmembrane region" description="Helical" evidence="2">
    <location>
        <begin position="535"/>
        <end position="555"/>
    </location>
</feature>
<name>A0A6J6GTI9_9ZZZZ</name>
<protein>
    <submittedName>
        <fullName evidence="3">Unannotated protein</fullName>
    </submittedName>
</protein>
<evidence type="ECO:0000256" key="1">
    <source>
        <dbReference type="SAM" id="MobiDB-lite"/>
    </source>
</evidence>
<feature type="transmembrane region" description="Helical" evidence="2">
    <location>
        <begin position="335"/>
        <end position="354"/>
    </location>
</feature>
<dbReference type="AlphaFoldDB" id="A0A6J6GTI9"/>
<feature type="transmembrane region" description="Helical" evidence="2">
    <location>
        <begin position="498"/>
        <end position="519"/>
    </location>
</feature>
<keyword evidence="2" id="KW-1133">Transmembrane helix</keyword>
<organism evidence="3">
    <name type="scientific">freshwater metagenome</name>
    <dbReference type="NCBI Taxonomy" id="449393"/>
    <lineage>
        <taxon>unclassified sequences</taxon>
        <taxon>metagenomes</taxon>
        <taxon>ecological metagenomes</taxon>
    </lineage>
</organism>
<reference evidence="3" key="1">
    <citation type="submission" date="2020-05" db="EMBL/GenBank/DDBJ databases">
        <authorList>
            <person name="Chiriac C."/>
            <person name="Salcher M."/>
            <person name="Ghai R."/>
            <person name="Kavagutti S V."/>
        </authorList>
    </citation>
    <scope>NUCLEOTIDE SEQUENCE</scope>
</reference>